<feature type="compositionally biased region" description="Low complexity" evidence="1">
    <location>
        <begin position="476"/>
        <end position="500"/>
    </location>
</feature>
<dbReference type="GO" id="GO:0007165">
    <property type="term" value="P:signal transduction"/>
    <property type="evidence" value="ECO:0007669"/>
    <property type="project" value="InterPro"/>
</dbReference>
<dbReference type="Gene3D" id="1.25.10.10">
    <property type="entry name" value="Leucine-rich Repeat Variant"/>
    <property type="match status" value="1"/>
</dbReference>
<feature type="region of interest" description="Disordered" evidence="1">
    <location>
        <begin position="472"/>
        <end position="500"/>
    </location>
</feature>
<dbReference type="SUPFAM" id="SSF48371">
    <property type="entry name" value="ARM repeat"/>
    <property type="match status" value="1"/>
</dbReference>
<dbReference type="Pfam" id="PF13676">
    <property type="entry name" value="TIR_2"/>
    <property type="match status" value="1"/>
</dbReference>
<evidence type="ECO:0000313" key="4">
    <source>
        <dbReference type="Proteomes" id="UP000663879"/>
    </source>
</evidence>
<dbReference type="PANTHER" id="PTHR46270:SF2">
    <property type="entry name" value="TIR DOMAIN-CONTAINING PROTEIN"/>
    <property type="match status" value="1"/>
</dbReference>
<evidence type="ECO:0000313" key="3">
    <source>
        <dbReference type="EMBL" id="CAF0785528.1"/>
    </source>
</evidence>
<dbReference type="SUPFAM" id="SSF52200">
    <property type="entry name" value="Toll/Interleukin receptor TIR domain"/>
    <property type="match status" value="1"/>
</dbReference>
<dbReference type="AlphaFoldDB" id="A0A813RTC5"/>
<dbReference type="InterPro" id="IPR011989">
    <property type="entry name" value="ARM-like"/>
</dbReference>
<dbReference type="InterPro" id="IPR035897">
    <property type="entry name" value="Toll_tir_struct_dom_sf"/>
</dbReference>
<evidence type="ECO:0000256" key="1">
    <source>
        <dbReference type="SAM" id="MobiDB-lite"/>
    </source>
</evidence>
<organism evidence="3 4">
    <name type="scientific">Brachionus calyciflorus</name>
    <dbReference type="NCBI Taxonomy" id="104777"/>
    <lineage>
        <taxon>Eukaryota</taxon>
        <taxon>Metazoa</taxon>
        <taxon>Spiralia</taxon>
        <taxon>Gnathifera</taxon>
        <taxon>Rotifera</taxon>
        <taxon>Eurotatoria</taxon>
        <taxon>Monogononta</taxon>
        <taxon>Pseudotrocha</taxon>
        <taxon>Ploima</taxon>
        <taxon>Brachionidae</taxon>
        <taxon>Brachionus</taxon>
    </lineage>
</organism>
<dbReference type="EMBL" id="CAJNOC010000635">
    <property type="protein sequence ID" value="CAF0785528.1"/>
    <property type="molecule type" value="Genomic_DNA"/>
</dbReference>
<evidence type="ECO:0000259" key="2">
    <source>
        <dbReference type="Pfam" id="PF13676"/>
    </source>
</evidence>
<dbReference type="Proteomes" id="UP000663879">
    <property type="component" value="Unassembled WGS sequence"/>
</dbReference>
<keyword evidence="4" id="KW-1185">Reference proteome</keyword>
<name>A0A813RTC5_9BILA</name>
<dbReference type="PANTHER" id="PTHR46270">
    <property type="entry name" value="ARMADILLO-TYPE FOLD-RELATED"/>
    <property type="match status" value="1"/>
</dbReference>
<comment type="caution">
    <text evidence="3">The sequence shown here is derived from an EMBL/GenBank/DDBJ whole genome shotgun (WGS) entry which is preliminary data.</text>
</comment>
<gene>
    <name evidence="3" type="ORF">OXX778_LOCUS5694</name>
</gene>
<sequence length="627" mass="72138">MNSQSLTTVIKIGNIIKSLKKLPENEYESDQCLEYLKKIDNSFNDEKALRAEIAKAMVDHQYPEIALKCLKFYTRKNLFENDQTWPCCFYLLRSIWNYSDINPELAIACSGFIPILLEFLTNECLLSSDEEDEKLYKLSLNIMNNIAHQPETKVYFQQNQASKILKNVTHSIESEHLKVLVYLILAQIINENEFDKLNDPSNEVAESVVNYIKESLKKERRYKGISTSEYLECLAKLAVTKDNKIKIYETGVLSVLKQILGNSAFGEEQNHALTCLWNLSYEEKICDILKRDKEFNQTLCNIRNMSPSEEMQKKAAGILFTLNDLGKKVDSKIQLKNNHVMISYNWASRDVCLKIKDDLKSRGYQVWIDVEQIYGSTLASMAEAVENSSVFLMCVSEKYYQSPNCRLEAEYAVKLQKPIIPLVMQQDYSPHGWLGIIIGGKIYYKFAGQRVNFDQTMSSVIKEVNRYYQEEKPKSRLSNLNSTNSSNQSNNLSSSNTYNNNLNGSNMTLDYQRKIGSFSMKQSTESLNASEWTTKDVKNWLNSLNLSTWIVDSDIFDNVNGMLLKELYEIKRSSPDFFYSTLKSKFTNNSSTIKHKSNGTYSVDDFNLSDLLKLSYELSELFSSQKS</sequence>
<proteinExistence type="predicted"/>
<accession>A0A813RTC5</accession>
<dbReference type="Gene3D" id="3.40.50.10140">
    <property type="entry name" value="Toll/interleukin-1 receptor homology (TIR) domain"/>
    <property type="match status" value="1"/>
</dbReference>
<protein>
    <recommendedName>
        <fullName evidence="2">TIR domain-containing protein</fullName>
    </recommendedName>
</protein>
<dbReference type="OrthoDB" id="2148946at2759"/>
<dbReference type="InterPro" id="IPR016024">
    <property type="entry name" value="ARM-type_fold"/>
</dbReference>
<reference evidence="3" key="1">
    <citation type="submission" date="2021-02" db="EMBL/GenBank/DDBJ databases">
        <authorList>
            <person name="Nowell W R."/>
        </authorList>
    </citation>
    <scope>NUCLEOTIDE SEQUENCE</scope>
    <source>
        <strain evidence="3">Ploen Becks lab</strain>
    </source>
</reference>
<feature type="domain" description="TIR" evidence="2">
    <location>
        <begin position="340"/>
        <end position="447"/>
    </location>
</feature>
<dbReference type="InterPro" id="IPR000157">
    <property type="entry name" value="TIR_dom"/>
</dbReference>